<dbReference type="GO" id="GO:0005741">
    <property type="term" value="C:mitochondrial outer membrane"/>
    <property type="evidence" value="ECO:0007669"/>
    <property type="project" value="UniProtKB-SubCell"/>
</dbReference>
<organism evidence="8 9">
    <name type="scientific">Pichia kudriavzevii</name>
    <name type="common">Yeast</name>
    <name type="synonym">Issatchenkia orientalis</name>
    <dbReference type="NCBI Taxonomy" id="4909"/>
    <lineage>
        <taxon>Eukaryota</taxon>
        <taxon>Fungi</taxon>
        <taxon>Dikarya</taxon>
        <taxon>Ascomycota</taxon>
        <taxon>Saccharomycotina</taxon>
        <taxon>Pichiomycetes</taxon>
        <taxon>Pichiales</taxon>
        <taxon>Pichiaceae</taxon>
        <taxon>Pichia</taxon>
    </lineage>
</organism>
<evidence type="ECO:0000259" key="7">
    <source>
        <dbReference type="Pfam" id="PF01103"/>
    </source>
</evidence>
<keyword evidence="4" id="KW-0812">Transmembrane</keyword>
<feature type="compositionally biased region" description="Polar residues" evidence="6">
    <location>
        <begin position="12"/>
        <end position="22"/>
    </location>
</feature>
<keyword evidence="5" id="KW-0472">Membrane</keyword>
<protein>
    <submittedName>
        <fullName evidence="8">Sorting assembly machinery 50 kDa subunit</fullName>
    </submittedName>
</protein>
<evidence type="ECO:0000256" key="5">
    <source>
        <dbReference type="ARBA" id="ARBA00023136"/>
    </source>
</evidence>
<comment type="subcellular location">
    <subcellularLocation>
        <location evidence="1">Mitochondrion outer membrane</location>
        <topology evidence="1">Multi-pass membrane protein</topology>
    </subcellularLocation>
</comment>
<dbReference type="Gene3D" id="2.40.160.50">
    <property type="entry name" value="membrane protein fhac: a member of the omp85/tpsb transporter family"/>
    <property type="match status" value="1"/>
</dbReference>
<dbReference type="VEuPathDB" id="FungiDB:C5L36_0A11000"/>
<evidence type="ECO:0000256" key="1">
    <source>
        <dbReference type="ARBA" id="ARBA00004374"/>
    </source>
</evidence>
<name>A0A1V2LML9_PICKU</name>
<dbReference type="GO" id="GO:0045040">
    <property type="term" value="P:protein insertion into mitochondrial outer membrane"/>
    <property type="evidence" value="ECO:0007669"/>
    <property type="project" value="TreeGrafter"/>
</dbReference>
<keyword evidence="3" id="KW-1134">Transmembrane beta strand</keyword>
<gene>
    <name evidence="8" type="ORF">BOH78_2449</name>
</gene>
<reference evidence="9" key="1">
    <citation type="journal article" date="2017" name="Genome Announc.">
        <title>Genome sequences of Cyberlindnera fabianii 65, Pichia kudriavzevii 129, and Saccharomyces cerevisiae 131 isolated from fermented masau fruits in Zimbabwe.</title>
        <authorList>
            <person name="van Rijswijck I.M.H."/>
            <person name="Derks M.F.L."/>
            <person name="Abee T."/>
            <person name="de Ridder D."/>
            <person name="Smid E.J."/>
        </authorList>
    </citation>
    <scope>NUCLEOTIDE SEQUENCE [LARGE SCALE GENOMIC DNA]</scope>
    <source>
        <strain evidence="9">129</strain>
    </source>
</reference>
<proteinExistence type="inferred from homology"/>
<dbReference type="InterPro" id="IPR039910">
    <property type="entry name" value="D15-like"/>
</dbReference>
<evidence type="ECO:0000256" key="2">
    <source>
        <dbReference type="ARBA" id="ARBA00010913"/>
    </source>
</evidence>
<dbReference type="EMBL" id="MQVM01000010">
    <property type="protein sequence ID" value="ONH74305.1"/>
    <property type="molecule type" value="Genomic_DNA"/>
</dbReference>
<dbReference type="AlphaFoldDB" id="A0A1V2LML9"/>
<dbReference type="PANTHER" id="PTHR12815">
    <property type="entry name" value="SORTING AND ASSEMBLY MACHINERY SAMM50 PROTEIN FAMILY MEMBER"/>
    <property type="match status" value="1"/>
</dbReference>
<dbReference type="PANTHER" id="PTHR12815:SF18">
    <property type="entry name" value="SORTING AND ASSEMBLY MACHINERY COMPONENT 50 HOMOLOG"/>
    <property type="match status" value="1"/>
</dbReference>
<comment type="caution">
    <text evidence="8">The sequence shown here is derived from an EMBL/GenBank/DDBJ whole genome shotgun (WGS) entry which is preliminary data.</text>
</comment>
<evidence type="ECO:0000256" key="3">
    <source>
        <dbReference type="ARBA" id="ARBA00022452"/>
    </source>
</evidence>
<dbReference type="Pfam" id="PF01103">
    <property type="entry name" value="Omp85"/>
    <property type="match status" value="1"/>
</dbReference>
<evidence type="ECO:0000313" key="8">
    <source>
        <dbReference type="EMBL" id="ONH74305.1"/>
    </source>
</evidence>
<evidence type="ECO:0000256" key="4">
    <source>
        <dbReference type="ARBA" id="ARBA00022692"/>
    </source>
</evidence>
<dbReference type="InterPro" id="IPR000184">
    <property type="entry name" value="Bac_surfAg_D15"/>
</dbReference>
<feature type="domain" description="Bacterial surface antigen (D15)" evidence="7">
    <location>
        <begin position="176"/>
        <end position="500"/>
    </location>
</feature>
<sequence length="501" mass="56966">MQNTEEEFQDSMFDTNTSSKSHQSVKEIEESKRQNLLDQYNMNAMNQVINSSESRPVNVIDLNVLGANGKFRESFINKQLQPIIYHMNDHGRNMTLSKLLKNIDQVHYNLMKSDVITNLGCQLSIPEQQPFNIFNPDLLNVIVNLQVVPVKKFFMKIGTNVGNGEGDGYVKLQWKNIFGGGESLDLDTNIASNELKMKSSKSEYLVNYSSPILNSANYKFNSILYHSSRNIDFTSYHAQTIEGLTLKVGTNYLPVENKINHELSFENLIRSIDIKRSTTPSYRNNTLPTDYFLFNAGSNFKSSLTYSLEKDTRDSKYIFEKGYYLRLANELSLLSNNKFIKTSFDYSKGYRISKDLLFNFNFKTGLINALSEDLIHPMDKFQLGGSNDMKGWLVSGMGPKQMNMSVGGNYFHAIGFNVFANIPHYTDSNFKLHWFTNVGKLTNYSKLDSNILKKNCVSTGVGLSYSHPMAAFELNWVVPISANSNDHLRKGLQWGIGISFL</sequence>
<accession>A0A1V2LML9</accession>
<evidence type="ECO:0000313" key="9">
    <source>
        <dbReference type="Proteomes" id="UP000189274"/>
    </source>
</evidence>
<comment type="similarity">
    <text evidence="2">Belongs to the SAM50/omp85 family.</text>
</comment>
<feature type="region of interest" description="Disordered" evidence="6">
    <location>
        <begin position="1"/>
        <end position="30"/>
    </location>
</feature>
<evidence type="ECO:0000256" key="6">
    <source>
        <dbReference type="SAM" id="MobiDB-lite"/>
    </source>
</evidence>
<dbReference type="Proteomes" id="UP000189274">
    <property type="component" value="Unassembled WGS sequence"/>
</dbReference>